<dbReference type="AlphaFoldDB" id="A0A172TZ45"/>
<dbReference type="PANTHER" id="PTHR44520:SF2">
    <property type="entry name" value="RESPONSE REGULATOR RCP1"/>
    <property type="match status" value="1"/>
</dbReference>
<keyword evidence="4" id="KW-1185">Reference proteome</keyword>
<dbReference type="RefSeq" id="WP_066406771.1">
    <property type="nucleotide sequence ID" value="NZ_CP011390.1"/>
</dbReference>
<dbReference type="Gene3D" id="3.40.50.2300">
    <property type="match status" value="1"/>
</dbReference>
<dbReference type="SUPFAM" id="SSF52172">
    <property type="entry name" value="CheY-like"/>
    <property type="match status" value="1"/>
</dbReference>
<gene>
    <name evidence="3" type="ORF">SY85_19720</name>
</gene>
<protein>
    <submittedName>
        <fullName evidence="3">Response regulator receiver protein</fullName>
    </submittedName>
</protein>
<reference evidence="3 4" key="2">
    <citation type="journal article" date="2016" name="Int. J. Syst. Evol. Microbiol.">
        <title>Flavisolibacter tropicus sp. nov., isolated from tropical soil.</title>
        <authorList>
            <person name="Lee J.J."/>
            <person name="Kang M.S."/>
            <person name="Kim G.S."/>
            <person name="Lee C.S."/>
            <person name="Lim S."/>
            <person name="Lee J."/>
            <person name="Roh S.H."/>
            <person name="Kang H."/>
            <person name="Ha J.M."/>
            <person name="Bae S."/>
            <person name="Jung H.Y."/>
            <person name="Kim M.K."/>
        </authorList>
    </citation>
    <scope>NUCLEOTIDE SEQUENCE [LARGE SCALE GENOMIC DNA]</scope>
    <source>
        <strain evidence="3 4">LCS9</strain>
    </source>
</reference>
<dbReference type="InterPro" id="IPR052893">
    <property type="entry name" value="TCS_response_regulator"/>
</dbReference>
<dbReference type="PANTHER" id="PTHR44520">
    <property type="entry name" value="RESPONSE REGULATOR RCP1-RELATED"/>
    <property type="match status" value="1"/>
</dbReference>
<dbReference type="Proteomes" id="UP000077177">
    <property type="component" value="Chromosome"/>
</dbReference>
<accession>A0A172TZ45</accession>
<organism evidence="3 4">
    <name type="scientific">Flavisolibacter tropicus</name>
    <dbReference type="NCBI Taxonomy" id="1492898"/>
    <lineage>
        <taxon>Bacteria</taxon>
        <taxon>Pseudomonadati</taxon>
        <taxon>Bacteroidota</taxon>
        <taxon>Chitinophagia</taxon>
        <taxon>Chitinophagales</taxon>
        <taxon>Chitinophagaceae</taxon>
        <taxon>Flavisolibacter</taxon>
    </lineage>
</organism>
<dbReference type="KEGG" id="fla:SY85_19720"/>
<name>A0A172TZ45_9BACT</name>
<proteinExistence type="predicted"/>
<feature type="modified residue" description="4-aspartylphosphate" evidence="1">
    <location>
        <position position="61"/>
    </location>
</feature>
<evidence type="ECO:0000313" key="4">
    <source>
        <dbReference type="Proteomes" id="UP000077177"/>
    </source>
</evidence>
<dbReference type="EMBL" id="CP011390">
    <property type="protein sequence ID" value="ANE52379.1"/>
    <property type="molecule type" value="Genomic_DNA"/>
</dbReference>
<dbReference type="Pfam" id="PF00072">
    <property type="entry name" value="Response_reg"/>
    <property type="match status" value="1"/>
</dbReference>
<sequence>MKVVDILMVEDDSLDTMDIQRTLDKMKIMYKLQVVKNGEEAILSLQEREQESALPDIVLIDLNMPKMNGLEFLQVVRSTPAWKALKCFVITTSEEKVDRETANRLGVSGYIVKPFKLNNPSSMDSFNLMIDLMNLQN</sequence>
<dbReference type="InterPro" id="IPR001789">
    <property type="entry name" value="Sig_transdc_resp-reg_receiver"/>
</dbReference>
<dbReference type="PROSITE" id="PS50110">
    <property type="entry name" value="RESPONSE_REGULATORY"/>
    <property type="match status" value="1"/>
</dbReference>
<reference evidence="4" key="1">
    <citation type="submission" date="2015-01" db="EMBL/GenBank/DDBJ databases">
        <title>Flavisolibacter sp./LCS9/ whole genome sequencing.</title>
        <authorList>
            <person name="Kim M.K."/>
            <person name="Srinivasan S."/>
            <person name="Lee J.-J."/>
        </authorList>
    </citation>
    <scope>NUCLEOTIDE SEQUENCE [LARGE SCALE GENOMIC DNA]</scope>
    <source>
        <strain evidence="4">LCS9</strain>
    </source>
</reference>
<evidence type="ECO:0000256" key="1">
    <source>
        <dbReference type="PROSITE-ProRule" id="PRU00169"/>
    </source>
</evidence>
<feature type="domain" description="Response regulatory" evidence="2">
    <location>
        <begin position="5"/>
        <end position="128"/>
    </location>
</feature>
<evidence type="ECO:0000259" key="2">
    <source>
        <dbReference type="PROSITE" id="PS50110"/>
    </source>
</evidence>
<evidence type="ECO:0000313" key="3">
    <source>
        <dbReference type="EMBL" id="ANE52379.1"/>
    </source>
</evidence>
<dbReference type="GO" id="GO:0000160">
    <property type="term" value="P:phosphorelay signal transduction system"/>
    <property type="evidence" value="ECO:0007669"/>
    <property type="project" value="InterPro"/>
</dbReference>
<dbReference type="InterPro" id="IPR011006">
    <property type="entry name" value="CheY-like_superfamily"/>
</dbReference>
<keyword evidence="1" id="KW-0597">Phosphoprotein</keyword>
<dbReference type="SMART" id="SM00448">
    <property type="entry name" value="REC"/>
    <property type="match status" value="1"/>
</dbReference>
<dbReference type="OrthoDB" id="1121174at2"/>
<dbReference type="STRING" id="1492898.SY85_19720"/>